<evidence type="ECO:0000256" key="1">
    <source>
        <dbReference type="SAM" id="MobiDB-lite"/>
    </source>
</evidence>
<keyword evidence="3" id="KW-1185">Reference proteome</keyword>
<organism evidence="2 3">
    <name type="scientific">Silvibacterium bohemicum</name>
    <dbReference type="NCBI Taxonomy" id="1577686"/>
    <lineage>
        <taxon>Bacteria</taxon>
        <taxon>Pseudomonadati</taxon>
        <taxon>Acidobacteriota</taxon>
        <taxon>Terriglobia</taxon>
        <taxon>Terriglobales</taxon>
        <taxon>Acidobacteriaceae</taxon>
        <taxon>Silvibacterium</taxon>
    </lineage>
</organism>
<feature type="region of interest" description="Disordered" evidence="1">
    <location>
        <begin position="208"/>
        <end position="303"/>
    </location>
</feature>
<feature type="compositionally biased region" description="Pro residues" evidence="1">
    <location>
        <begin position="254"/>
        <end position="269"/>
    </location>
</feature>
<feature type="region of interest" description="Disordered" evidence="1">
    <location>
        <begin position="65"/>
        <end position="124"/>
    </location>
</feature>
<dbReference type="RefSeq" id="WP_050060293.1">
    <property type="nucleotide sequence ID" value="NZ_JACHEK010000010.1"/>
</dbReference>
<accession>A0A841K270</accession>
<reference evidence="2 3" key="1">
    <citation type="submission" date="2020-08" db="EMBL/GenBank/DDBJ databases">
        <title>Genomic Encyclopedia of Type Strains, Phase IV (KMG-IV): sequencing the most valuable type-strain genomes for metagenomic binning, comparative biology and taxonomic classification.</title>
        <authorList>
            <person name="Goeker M."/>
        </authorList>
    </citation>
    <scope>NUCLEOTIDE SEQUENCE [LARGE SCALE GENOMIC DNA]</scope>
    <source>
        <strain evidence="2 3">DSM 103733</strain>
    </source>
</reference>
<feature type="region of interest" description="Disordered" evidence="1">
    <location>
        <begin position="1"/>
        <end position="20"/>
    </location>
</feature>
<feature type="compositionally biased region" description="Low complexity" evidence="1">
    <location>
        <begin position="101"/>
        <end position="124"/>
    </location>
</feature>
<feature type="compositionally biased region" description="Low complexity" evidence="1">
    <location>
        <begin position="270"/>
        <end position="303"/>
    </location>
</feature>
<dbReference type="OrthoDB" id="123205at2"/>
<sequence>MNRIPQLGLDEEFRSGDEGKGASVAAPLTSIAHYACLRTNAPSRLFLASTLTFLLGATASGQVMQPPGTFQGHGHLGFPNQQPNAQQAGTPQNQSVPPPQGAGAQAAPTPSAMAPASSSGLPASVLDHPAEAAKVDLAGGKLTIAANNSSLSAILNQLSTSAGMTVDGMNKDQRIFGTYGPGDPREILSALLDGTGYNIVMFGKTTAGTPSQLTLSPRGASAGSAAAGGMRNSVRSNQDDEDEEPAPTQYQDNQPPPQPAPSSPGPGVPGQPNGGVRTPQQILQDMQSRQQQQQAQPPEQQQP</sequence>
<dbReference type="Proteomes" id="UP000538666">
    <property type="component" value="Unassembled WGS sequence"/>
</dbReference>
<name>A0A841K270_9BACT</name>
<feature type="compositionally biased region" description="Basic and acidic residues" evidence="1">
    <location>
        <begin position="11"/>
        <end position="20"/>
    </location>
</feature>
<feature type="compositionally biased region" description="Low complexity" evidence="1">
    <location>
        <begin position="219"/>
        <end position="229"/>
    </location>
</feature>
<evidence type="ECO:0000313" key="2">
    <source>
        <dbReference type="EMBL" id="MBB6146687.1"/>
    </source>
</evidence>
<dbReference type="EMBL" id="JACHEK010000010">
    <property type="protein sequence ID" value="MBB6146687.1"/>
    <property type="molecule type" value="Genomic_DNA"/>
</dbReference>
<evidence type="ECO:0000313" key="3">
    <source>
        <dbReference type="Proteomes" id="UP000538666"/>
    </source>
</evidence>
<protein>
    <submittedName>
        <fullName evidence="2">Uncharacterized protein</fullName>
    </submittedName>
</protein>
<gene>
    <name evidence="2" type="ORF">HNQ77_004666</name>
</gene>
<comment type="caution">
    <text evidence="2">The sequence shown here is derived from an EMBL/GenBank/DDBJ whole genome shotgun (WGS) entry which is preliminary data.</text>
</comment>
<dbReference type="AlphaFoldDB" id="A0A841K270"/>
<feature type="compositionally biased region" description="Polar residues" evidence="1">
    <location>
        <begin position="79"/>
        <end position="93"/>
    </location>
</feature>
<proteinExistence type="predicted"/>